<dbReference type="AlphaFoldDB" id="A0A1H7RHC0"/>
<dbReference type="OrthoDB" id="5242641at2"/>
<dbReference type="Proteomes" id="UP000198677">
    <property type="component" value="Unassembled WGS sequence"/>
</dbReference>
<accession>A0A1H7RHC0</accession>
<dbReference type="PANTHER" id="PTHR46268">
    <property type="entry name" value="STRESS RESPONSE PROTEIN NHAX"/>
    <property type="match status" value="1"/>
</dbReference>
<dbReference type="SUPFAM" id="SSF52402">
    <property type="entry name" value="Adenine nucleotide alpha hydrolases-like"/>
    <property type="match status" value="2"/>
</dbReference>
<dbReference type="Gene3D" id="3.40.50.12370">
    <property type="match status" value="1"/>
</dbReference>
<dbReference type="PANTHER" id="PTHR46268:SF6">
    <property type="entry name" value="UNIVERSAL STRESS PROTEIN UP12"/>
    <property type="match status" value="1"/>
</dbReference>
<evidence type="ECO:0000313" key="4">
    <source>
        <dbReference type="Proteomes" id="UP000198677"/>
    </source>
</evidence>
<reference evidence="4" key="1">
    <citation type="submission" date="2016-10" db="EMBL/GenBank/DDBJ databases">
        <authorList>
            <person name="Varghese N."/>
            <person name="Submissions S."/>
        </authorList>
    </citation>
    <scope>NUCLEOTIDE SEQUENCE [LARGE SCALE GENOMIC DNA]</scope>
    <source>
        <strain evidence="4">DSM 44675</strain>
    </source>
</reference>
<dbReference type="EMBL" id="FOAW01000011">
    <property type="protein sequence ID" value="SEL59505.1"/>
    <property type="molecule type" value="Genomic_DNA"/>
</dbReference>
<keyword evidence="4" id="KW-1185">Reference proteome</keyword>
<dbReference type="RefSeq" id="WP_072752543.1">
    <property type="nucleotide sequence ID" value="NZ_FOAW01000011.1"/>
</dbReference>
<evidence type="ECO:0000259" key="2">
    <source>
        <dbReference type="Pfam" id="PF00582"/>
    </source>
</evidence>
<protein>
    <submittedName>
        <fullName evidence="3">Nucleotide-binding universal stress protein, UspA family</fullName>
    </submittedName>
</protein>
<dbReference type="Pfam" id="PF00582">
    <property type="entry name" value="Usp"/>
    <property type="match status" value="2"/>
</dbReference>
<gene>
    <name evidence="3" type="ORF">SAMN05444583_11195</name>
</gene>
<organism evidence="3 4">
    <name type="scientific">Rhodococcus maanshanensis</name>
    <dbReference type="NCBI Taxonomy" id="183556"/>
    <lineage>
        <taxon>Bacteria</taxon>
        <taxon>Bacillati</taxon>
        <taxon>Actinomycetota</taxon>
        <taxon>Actinomycetes</taxon>
        <taxon>Mycobacteriales</taxon>
        <taxon>Nocardiaceae</taxon>
        <taxon>Rhodococcus</taxon>
    </lineage>
</organism>
<evidence type="ECO:0000256" key="1">
    <source>
        <dbReference type="ARBA" id="ARBA00008791"/>
    </source>
</evidence>
<name>A0A1H7RHC0_9NOCA</name>
<feature type="domain" description="UspA" evidence="2">
    <location>
        <begin position="4"/>
        <end position="137"/>
    </location>
</feature>
<proteinExistence type="inferred from homology"/>
<dbReference type="CDD" id="cd00293">
    <property type="entry name" value="USP-like"/>
    <property type="match status" value="2"/>
</dbReference>
<comment type="similarity">
    <text evidence="1">Belongs to the universal stress protein A family.</text>
</comment>
<evidence type="ECO:0000313" key="3">
    <source>
        <dbReference type="EMBL" id="SEL59505.1"/>
    </source>
</evidence>
<dbReference type="InterPro" id="IPR006016">
    <property type="entry name" value="UspA"/>
</dbReference>
<feature type="domain" description="UspA" evidence="2">
    <location>
        <begin position="152"/>
        <end position="285"/>
    </location>
</feature>
<sequence length="293" mass="31494">MQLVVGYIATPSGDDGLALGIRLARSLNASLSICMVIPPDRTLPIRLPDDPGYDDALVEQAHQWLADALGSVPEDVSATAHLSFHESFSQGLLDEAARLHAQAIVVGAARDGLLGRHAIGTVTSELLHSSPVPVALAPRGTRYHHTRRVREVTCAVGTRAGADILLRTAVRSCGRMQTPLRLVSLVSIEPHHDLRGEPGEVRERALTHARNMVEEARSRLDHGVATTALVADGDSVESAVSTLDWHEGDLILVGSSRLAQHQRLFLGSTAAKMLRVIPVPMVVVPNSDRHLDD</sequence>